<proteinExistence type="predicted"/>
<feature type="region of interest" description="Disordered" evidence="1">
    <location>
        <begin position="1"/>
        <end position="22"/>
    </location>
</feature>
<dbReference type="EMBL" id="JACHGW010000004">
    <property type="protein sequence ID" value="MBB6052456.1"/>
    <property type="molecule type" value="Genomic_DNA"/>
</dbReference>
<dbReference type="AlphaFoldDB" id="A0A7W9W8P9"/>
<gene>
    <name evidence="2" type="ORF">HNQ39_004277</name>
</gene>
<dbReference type="Proteomes" id="UP000520814">
    <property type="component" value="Unassembled WGS sequence"/>
</dbReference>
<organism evidence="2 3">
    <name type="scientific">Armatimonas rosea</name>
    <dbReference type="NCBI Taxonomy" id="685828"/>
    <lineage>
        <taxon>Bacteria</taxon>
        <taxon>Bacillati</taxon>
        <taxon>Armatimonadota</taxon>
        <taxon>Armatimonadia</taxon>
        <taxon>Armatimonadales</taxon>
        <taxon>Armatimonadaceae</taxon>
        <taxon>Armatimonas</taxon>
    </lineage>
</organism>
<comment type="caution">
    <text evidence="2">The sequence shown here is derived from an EMBL/GenBank/DDBJ whole genome shotgun (WGS) entry which is preliminary data.</text>
</comment>
<evidence type="ECO:0000313" key="3">
    <source>
        <dbReference type="Proteomes" id="UP000520814"/>
    </source>
</evidence>
<evidence type="ECO:0000256" key="1">
    <source>
        <dbReference type="SAM" id="MobiDB-lite"/>
    </source>
</evidence>
<name>A0A7W9W8P9_ARMRO</name>
<keyword evidence="3" id="KW-1185">Reference proteome</keyword>
<protein>
    <submittedName>
        <fullName evidence="2">Uncharacterized protein</fullName>
    </submittedName>
</protein>
<evidence type="ECO:0000313" key="2">
    <source>
        <dbReference type="EMBL" id="MBB6052456.1"/>
    </source>
</evidence>
<accession>A0A7W9W8P9</accession>
<sequence length="218" mass="24581">MSDELPAPDGFPELPPAPPELPDTLYTIRYDYGTPFSYGPIGQEVAWVFASEELAQSSIAEALEAEPDAGELSASEVTLEELADRFPMVLFVDTTGNLWPLVLQQAEPLESPDDTPLPDEPYALFVHGGGIDRYLEEPREGDWVVHRDDDEEIDYVLFFEDLDTAEQILADFIEATGESAEVRRTRADTLTEDQGVRYYHASGHIEDLPRKEYLRRCR</sequence>
<reference evidence="2 3" key="1">
    <citation type="submission" date="2020-08" db="EMBL/GenBank/DDBJ databases">
        <title>Genomic Encyclopedia of Type Strains, Phase IV (KMG-IV): sequencing the most valuable type-strain genomes for metagenomic binning, comparative biology and taxonomic classification.</title>
        <authorList>
            <person name="Goeker M."/>
        </authorList>
    </citation>
    <scope>NUCLEOTIDE SEQUENCE [LARGE SCALE GENOMIC DNA]</scope>
    <source>
        <strain evidence="2 3">DSM 23562</strain>
    </source>
</reference>
<dbReference type="RefSeq" id="WP_184201531.1">
    <property type="nucleotide sequence ID" value="NZ_JACHGW010000004.1"/>
</dbReference>